<evidence type="ECO:0000313" key="2">
    <source>
        <dbReference type="Proteomes" id="UP000789901"/>
    </source>
</evidence>
<proteinExistence type="predicted"/>
<organism evidence="1 2">
    <name type="scientific">Gigaspora margarita</name>
    <dbReference type="NCBI Taxonomy" id="4874"/>
    <lineage>
        <taxon>Eukaryota</taxon>
        <taxon>Fungi</taxon>
        <taxon>Fungi incertae sedis</taxon>
        <taxon>Mucoromycota</taxon>
        <taxon>Glomeromycotina</taxon>
        <taxon>Glomeromycetes</taxon>
        <taxon>Diversisporales</taxon>
        <taxon>Gigasporaceae</taxon>
        <taxon>Gigaspora</taxon>
    </lineage>
</organism>
<name>A0ABN7WS28_GIGMA</name>
<evidence type="ECO:0000313" key="1">
    <source>
        <dbReference type="EMBL" id="CAG8839396.1"/>
    </source>
</evidence>
<keyword evidence="2" id="KW-1185">Reference proteome</keyword>
<sequence length="62" mass="7164">ERKCLIEKSGSLITSMMKYTTNKTNYSEELTPEMSIRKSTKLYTTTTMVTPSNDERPDIRNV</sequence>
<protein>
    <submittedName>
        <fullName evidence="1">44161_t:CDS:1</fullName>
    </submittedName>
</protein>
<reference evidence="1 2" key="1">
    <citation type="submission" date="2021-06" db="EMBL/GenBank/DDBJ databases">
        <authorList>
            <person name="Kallberg Y."/>
            <person name="Tangrot J."/>
            <person name="Rosling A."/>
        </authorList>
    </citation>
    <scope>NUCLEOTIDE SEQUENCE [LARGE SCALE GENOMIC DNA]</scope>
    <source>
        <strain evidence="1 2">120-4 pot B 10/14</strain>
    </source>
</reference>
<comment type="caution">
    <text evidence="1">The sequence shown here is derived from an EMBL/GenBank/DDBJ whole genome shotgun (WGS) entry which is preliminary data.</text>
</comment>
<dbReference type="EMBL" id="CAJVQB010060350">
    <property type="protein sequence ID" value="CAG8839396.1"/>
    <property type="molecule type" value="Genomic_DNA"/>
</dbReference>
<accession>A0ABN7WS28</accession>
<gene>
    <name evidence="1" type="ORF">GMARGA_LOCUS34433</name>
</gene>
<dbReference type="Proteomes" id="UP000789901">
    <property type="component" value="Unassembled WGS sequence"/>
</dbReference>
<feature type="non-terminal residue" evidence="1">
    <location>
        <position position="1"/>
    </location>
</feature>